<accession>A0A3P5ZAF2</accession>
<sequence length="355" mass="40331">METSESQNKLHSRLRLWEFPDQYVIEPADGSGAPCLDISRVDASMKLIDQVSECKSLRVPKIHSISGVVGMLKLLAGSYLVVVTETERVGSFLGHPIFKITSLKVLPCDHSLKNSPEEQKKMETEFSKLLSVAEKTTGLYFSYEVNLTLSSQRLHDLGAESKSLPLWRQAEPRFLWNNYMLEVLIDNKLDQFLLPVIQGNILFITCFSPLSSSRFNSFETAIGKDIVDITLIARRCTRRNGTRMWRRGADPDGYVANFVETEQIVQMNGYSSSFVQVRGSMPFMWEQIVDLTYKPKFEIVQPEEATRIAERHFLDLRKKYGSVLAVDLVNKHGGEGRLSEKFASVMQHITGDEIR</sequence>
<dbReference type="InterPro" id="IPR002013">
    <property type="entry name" value="SAC_dom"/>
</dbReference>
<dbReference type="Gramene" id="A01p23980.2_BraZ1">
    <property type="protein sequence ID" value="A01p23980.2_BraZ1.CDS"/>
    <property type="gene ID" value="A01g23980.2_BraZ1"/>
</dbReference>
<dbReference type="EMBL" id="LS974617">
    <property type="protein sequence ID" value="CAG7888322.1"/>
    <property type="molecule type" value="Genomic_DNA"/>
</dbReference>
<dbReference type="PANTHER" id="PTHR45662">
    <property type="entry name" value="PHOSPHATIDYLINOSITIDE PHOSPHATASE SAC1"/>
    <property type="match status" value="1"/>
</dbReference>
<organism evidence="3">
    <name type="scientific">Brassica campestris</name>
    <name type="common">Field mustard</name>
    <dbReference type="NCBI Taxonomy" id="3711"/>
    <lineage>
        <taxon>Eukaryota</taxon>
        <taxon>Viridiplantae</taxon>
        <taxon>Streptophyta</taxon>
        <taxon>Embryophyta</taxon>
        <taxon>Tracheophyta</taxon>
        <taxon>Spermatophyta</taxon>
        <taxon>Magnoliopsida</taxon>
        <taxon>eudicotyledons</taxon>
        <taxon>Gunneridae</taxon>
        <taxon>Pentapetalae</taxon>
        <taxon>rosids</taxon>
        <taxon>malvids</taxon>
        <taxon>Brassicales</taxon>
        <taxon>Brassicaceae</taxon>
        <taxon>Brassiceae</taxon>
        <taxon>Brassica</taxon>
    </lineage>
</organism>
<gene>
    <name evidence="3" type="ORF">BRAA01T02251Z</name>
    <name evidence="2" type="ORF">BRAPAZ1V2_A01P23980.2</name>
</gene>
<feature type="domain" description="SAC" evidence="1">
    <location>
        <begin position="130"/>
        <end position="355"/>
    </location>
</feature>
<dbReference type="GO" id="GO:0016791">
    <property type="term" value="F:phosphatase activity"/>
    <property type="evidence" value="ECO:0007669"/>
    <property type="project" value="InterPro"/>
</dbReference>
<evidence type="ECO:0000313" key="3">
    <source>
        <dbReference type="EMBL" id="VDC75749.1"/>
    </source>
</evidence>
<dbReference type="AlphaFoldDB" id="A0A3P5ZAF2"/>
<dbReference type="Proteomes" id="UP000694005">
    <property type="component" value="Chromosome A01"/>
</dbReference>
<dbReference type="PANTHER" id="PTHR45662:SF14">
    <property type="entry name" value="SAC DOMAIN-CONTAINING PROTEIN"/>
    <property type="match status" value="1"/>
</dbReference>
<dbReference type="EMBL" id="LR031571">
    <property type="protein sequence ID" value="VDC75749.1"/>
    <property type="molecule type" value="Genomic_DNA"/>
</dbReference>
<dbReference type="Pfam" id="PF02383">
    <property type="entry name" value="Syja_N"/>
    <property type="match status" value="1"/>
</dbReference>
<protein>
    <recommendedName>
        <fullName evidence="1">SAC domain-containing protein</fullName>
    </recommendedName>
</protein>
<evidence type="ECO:0000259" key="1">
    <source>
        <dbReference type="PROSITE" id="PS50275"/>
    </source>
</evidence>
<name>A0A3P5ZAF2_BRACM</name>
<reference evidence="3" key="1">
    <citation type="submission" date="2018-11" db="EMBL/GenBank/DDBJ databases">
        <authorList>
            <consortium name="Genoscope - CEA"/>
            <person name="William W."/>
        </authorList>
    </citation>
    <scope>NUCLEOTIDE SEQUENCE</scope>
</reference>
<evidence type="ECO:0000313" key="2">
    <source>
        <dbReference type="EMBL" id="CAG7888322.1"/>
    </source>
</evidence>
<proteinExistence type="predicted"/>
<dbReference type="PROSITE" id="PS50275">
    <property type="entry name" value="SAC"/>
    <property type="match status" value="1"/>
</dbReference>